<comment type="caution">
    <text evidence="1">The sequence shown here is derived from an EMBL/GenBank/DDBJ whole genome shotgun (WGS) entry which is preliminary data.</text>
</comment>
<sequence length="207" mass="23628">MTTRSQEFIQNCTQLLSGEEGEYYAYRYFEFINGGDSFYGSHAPLSEEEWKGLTFAKQAELAEELLNVSSLSIRYPGTYSGPSTKDLQMFVGLDQLESLQGDFMQVESYTKLLELPKLNEISFDIFAHSSGYAIGIWSVLDALMCIHTEGFKAKVEGLLKYKEKLDLAKPFPILHKDLSGLELNNDELYKYLKDLIAEDFLYKNFAK</sequence>
<gene>
    <name evidence="1" type="ORF">EHS15_02700</name>
</gene>
<name>A0A4R9M3G8_9LEPT</name>
<protein>
    <submittedName>
        <fullName evidence="1">Uncharacterized protein</fullName>
    </submittedName>
</protein>
<dbReference type="EMBL" id="RQHW01000010">
    <property type="protein sequence ID" value="TGN20521.1"/>
    <property type="molecule type" value="Genomic_DNA"/>
</dbReference>
<dbReference type="Proteomes" id="UP000298058">
    <property type="component" value="Unassembled WGS sequence"/>
</dbReference>
<dbReference type="RefSeq" id="WP_135759008.1">
    <property type="nucleotide sequence ID" value="NZ_RQHW01000010.1"/>
</dbReference>
<reference evidence="1" key="1">
    <citation type="journal article" date="2019" name="PLoS Negl. Trop. Dis.">
        <title>Revisiting the worldwide diversity of Leptospira species in the environment.</title>
        <authorList>
            <person name="Vincent A.T."/>
            <person name="Schiettekatte O."/>
            <person name="Bourhy P."/>
            <person name="Veyrier F.J."/>
            <person name="Picardeau M."/>
        </authorList>
    </citation>
    <scope>NUCLEOTIDE SEQUENCE [LARGE SCALE GENOMIC DNA]</scope>
    <source>
        <strain evidence="1">201300427</strain>
    </source>
</reference>
<keyword evidence="2" id="KW-1185">Reference proteome</keyword>
<proteinExistence type="predicted"/>
<accession>A0A4R9M3G8</accession>
<organism evidence="1 2">
    <name type="scientific">Leptospira idonii</name>
    <dbReference type="NCBI Taxonomy" id="1193500"/>
    <lineage>
        <taxon>Bacteria</taxon>
        <taxon>Pseudomonadati</taxon>
        <taxon>Spirochaetota</taxon>
        <taxon>Spirochaetia</taxon>
        <taxon>Leptospirales</taxon>
        <taxon>Leptospiraceae</taxon>
        <taxon>Leptospira</taxon>
    </lineage>
</organism>
<dbReference type="AlphaFoldDB" id="A0A4R9M3G8"/>
<evidence type="ECO:0000313" key="2">
    <source>
        <dbReference type="Proteomes" id="UP000298058"/>
    </source>
</evidence>
<evidence type="ECO:0000313" key="1">
    <source>
        <dbReference type="EMBL" id="TGN20521.1"/>
    </source>
</evidence>